<sequence length="269" mass="30109">MKHQISIIGCGWLGLPLAKNLIDQGFTVKGSTTSKDKLTTLHNAGIKAYEIQLHENGITGDVTDFLNESETVIINIPPGLRKHPNKNHVAEIQQLISAIESSTIKNVIYISATSVFEDETSFPVITSSTLPNATSVNGKQLIAIEDKLKENTNFNTSIIRFGGLFDEQRHPGTYLAGRNNLSNPEAPVNLIHKTDCINIISLMLKNKVWNDVFNAAYPEHPTKKDYYTKYCQQHQLAVPIFNETKKSKGKIIESKKLEHLLRYTFKHGL</sequence>
<dbReference type="Gene3D" id="3.40.50.720">
    <property type="entry name" value="NAD(P)-binding Rossmann-like Domain"/>
    <property type="match status" value="1"/>
</dbReference>
<comment type="caution">
    <text evidence="2">The sequence shown here is derived from an EMBL/GenBank/DDBJ whole genome shotgun (WGS) entry which is preliminary data.</text>
</comment>
<dbReference type="SUPFAM" id="SSF51735">
    <property type="entry name" value="NAD(P)-binding Rossmann-fold domains"/>
    <property type="match status" value="1"/>
</dbReference>
<keyword evidence="3" id="KW-1185">Reference proteome</keyword>
<dbReference type="PANTHER" id="PTHR48079:SF6">
    <property type="entry name" value="NAD(P)-BINDING DOMAIN-CONTAINING PROTEIN-RELATED"/>
    <property type="match status" value="1"/>
</dbReference>
<dbReference type="RefSeq" id="WP_320554754.1">
    <property type="nucleotide sequence ID" value="NZ_JAXDAE010000002.1"/>
</dbReference>
<protein>
    <submittedName>
        <fullName evidence="2">NAD(P)H-binding protein</fullName>
    </submittedName>
</protein>
<dbReference type="InterPro" id="IPR016040">
    <property type="entry name" value="NAD(P)-bd_dom"/>
</dbReference>
<accession>A0ABU5EN96</accession>
<dbReference type="InterPro" id="IPR051783">
    <property type="entry name" value="NAD(P)-dependent_oxidoreduct"/>
</dbReference>
<evidence type="ECO:0000313" key="3">
    <source>
        <dbReference type="Proteomes" id="UP001285855"/>
    </source>
</evidence>
<dbReference type="EMBL" id="JAXDAE010000002">
    <property type="protein sequence ID" value="MDY2586381.1"/>
    <property type="molecule type" value="Genomic_DNA"/>
</dbReference>
<dbReference type="InterPro" id="IPR036291">
    <property type="entry name" value="NAD(P)-bd_dom_sf"/>
</dbReference>
<organism evidence="2 3">
    <name type="scientific">Winogradskyella aquimaris</name>
    <dbReference type="NCBI Taxonomy" id="864074"/>
    <lineage>
        <taxon>Bacteria</taxon>
        <taxon>Pseudomonadati</taxon>
        <taxon>Bacteroidota</taxon>
        <taxon>Flavobacteriia</taxon>
        <taxon>Flavobacteriales</taxon>
        <taxon>Flavobacteriaceae</taxon>
        <taxon>Winogradskyella</taxon>
    </lineage>
</organism>
<name>A0ABU5EN96_9FLAO</name>
<dbReference type="Proteomes" id="UP001285855">
    <property type="component" value="Unassembled WGS sequence"/>
</dbReference>
<reference evidence="2 3" key="1">
    <citation type="submission" date="2023-11" db="EMBL/GenBank/DDBJ databases">
        <title>Winogradskyella pelagius sp. nov., isolated from coastal sediment.</title>
        <authorList>
            <person name="Li F."/>
        </authorList>
    </citation>
    <scope>NUCLEOTIDE SEQUENCE [LARGE SCALE GENOMIC DNA]</scope>
    <source>
        <strain evidence="2 3">KCTC 23502</strain>
    </source>
</reference>
<proteinExistence type="predicted"/>
<evidence type="ECO:0000313" key="2">
    <source>
        <dbReference type="EMBL" id="MDY2586381.1"/>
    </source>
</evidence>
<dbReference type="PANTHER" id="PTHR48079">
    <property type="entry name" value="PROTEIN YEEZ"/>
    <property type="match status" value="1"/>
</dbReference>
<evidence type="ECO:0000259" key="1">
    <source>
        <dbReference type="Pfam" id="PF13460"/>
    </source>
</evidence>
<gene>
    <name evidence="2" type="ORF">SNF14_03470</name>
</gene>
<dbReference type="Pfam" id="PF13460">
    <property type="entry name" value="NAD_binding_10"/>
    <property type="match status" value="1"/>
</dbReference>
<feature type="domain" description="NAD(P)-binding" evidence="1">
    <location>
        <begin position="11"/>
        <end position="171"/>
    </location>
</feature>